<accession>A0ABU0HBA5</accession>
<proteinExistence type="predicted"/>
<sequence length="243" mass="25795">MTEPVSYRQSLPLEPLAILQRAVLMGRALVGVRAGGALLERIGILDGIVEENGLIVSHGARHETRIDPKAIVAIVADRSETPHDTVLTYIDFLDRNGDSVIKVTALDGPEGLDATLEGFARAPLPYQPPLERSAVAVEPSDIGAVPLLAAKANGDAVTLAVTRAGSFQSWTGVIEKVHFGHNYINIIQPEVHLHLRGQVIGSWDTEVEGDRLVLTALDPADAPIGLTVSGDAMAFAEPLSLDA</sequence>
<dbReference type="EMBL" id="JAUSVO010000006">
    <property type="protein sequence ID" value="MDQ0439593.1"/>
    <property type="molecule type" value="Genomic_DNA"/>
</dbReference>
<dbReference type="SUPFAM" id="SSF144064">
    <property type="entry name" value="Heme iron utilization protein-like"/>
    <property type="match status" value="1"/>
</dbReference>
<evidence type="ECO:0000313" key="2">
    <source>
        <dbReference type="Proteomes" id="UP001241603"/>
    </source>
</evidence>
<name>A0ABU0HBA5_9HYPH</name>
<dbReference type="Proteomes" id="UP001241603">
    <property type="component" value="Unassembled WGS sequence"/>
</dbReference>
<dbReference type="RefSeq" id="WP_266350487.1">
    <property type="nucleotide sequence ID" value="NZ_JAPKNG010000006.1"/>
</dbReference>
<evidence type="ECO:0000313" key="1">
    <source>
        <dbReference type="EMBL" id="MDQ0439593.1"/>
    </source>
</evidence>
<keyword evidence="2" id="KW-1185">Reference proteome</keyword>
<gene>
    <name evidence="1" type="ORF">QO014_003999</name>
</gene>
<organism evidence="1 2">
    <name type="scientific">Kaistia dalseonensis</name>
    <dbReference type="NCBI Taxonomy" id="410840"/>
    <lineage>
        <taxon>Bacteria</taxon>
        <taxon>Pseudomonadati</taxon>
        <taxon>Pseudomonadota</taxon>
        <taxon>Alphaproteobacteria</taxon>
        <taxon>Hyphomicrobiales</taxon>
        <taxon>Kaistiaceae</taxon>
        <taxon>Kaistia</taxon>
    </lineage>
</organism>
<reference evidence="1 2" key="1">
    <citation type="submission" date="2023-07" db="EMBL/GenBank/DDBJ databases">
        <title>Genomic Encyclopedia of Type Strains, Phase IV (KMG-IV): sequencing the most valuable type-strain genomes for metagenomic binning, comparative biology and taxonomic classification.</title>
        <authorList>
            <person name="Goeker M."/>
        </authorList>
    </citation>
    <scope>NUCLEOTIDE SEQUENCE [LARGE SCALE GENOMIC DNA]</scope>
    <source>
        <strain evidence="1 2">B6-8</strain>
    </source>
</reference>
<comment type="caution">
    <text evidence="1">The sequence shown here is derived from an EMBL/GenBank/DDBJ whole genome shotgun (WGS) entry which is preliminary data.</text>
</comment>
<protein>
    <submittedName>
        <fullName evidence="1">Heme degradation protein</fullName>
    </submittedName>
</protein>